<dbReference type="VEuPathDB" id="FungiDB:P168DRAFT_302357"/>
<comment type="caution">
    <text evidence="2">The sequence shown here is derived from an EMBL/GenBank/DDBJ whole genome shotgun (WGS) entry which is preliminary data.</text>
</comment>
<organism evidence="2 3">
    <name type="scientific">Aspergillus campestris (strain IBT 28561)</name>
    <dbReference type="NCBI Taxonomy" id="1392248"/>
    <lineage>
        <taxon>Eukaryota</taxon>
        <taxon>Fungi</taxon>
        <taxon>Dikarya</taxon>
        <taxon>Ascomycota</taxon>
        <taxon>Pezizomycotina</taxon>
        <taxon>Eurotiomycetes</taxon>
        <taxon>Eurotiomycetidae</taxon>
        <taxon>Eurotiales</taxon>
        <taxon>Aspergillaceae</taxon>
        <taxon>Aspergillus</taxon>
        <taxon>Aspergillus subgen. Circumdati</taxon>
    </lineage>
</organism>
<evidence type="ECO:0000256" key="1">
    <source>
        <dbReference type="SAM" id="MobiDB-lite"/>
    </source>
</evidence>
<dbReference type="OrthoDB" id="5424209at2759"/>
<dbReference type="AlphaFoldDB" id="A0A2I1DC16"/>
<sequence length="637" mass="70465">MTTPDNPLIPPCMPTEIAYASISQSLEPALQGCSSPGRPTRLRRVHQSSTDEEPLNSPDGLIEEDLRAGGPHLCESPCHTFNLVPRDHPHYAFIVGDRGKRLVSELTPICQNAGINLLETRLCGRRCAFETNAQPALTFLVLDLRPDVSERGWIPLARSLRHCLQSKGLGDIKVEITNTDFFQRAHIFPCKPYDNIFHVWEDVATEIMGAIDLAGVCTIGCFRVGVSSRRKECPPTVLFGVDRDTRRDWKVVREAAVRVLDERGLTDVAVLIRKDAGFRTVDDENSWEALADTIKRCTKHASVGSSVKLHGTVDDGRGTLGGWLELKHREGGDWVPFAITCSSCLFPQGHGLSGPDCQVVQAWKHTGVPVADETAARLLNVDSPSQRDLRDAIQELTEDISKLKEDTTYRKVEDAKSRDESVTPSDMAEWKIIADIIASQSKQLSVASEFLRDSHHTLGTVFASSRHQEVPAKRNPSELSIRDWALIRDREGRCPQVNTLNVQGLLYPQLHCLRPDMPPLNRKLHKVGRSTGFTSARYAGLRVAHIVRRVVDDQLRALPAWVHAFAASWSRYVVGRYVVAAGDSGSLVFDHIGFVVGLLVGGSFTGDVGYFTHISDLVEHIKMVTGAVDVRLRGSIV</sequence>
<evidence type="ECO:0000313" key="2">
    <source>
        <dbReference type="EMBL" id="PKY07427.1"/>
    </source>
</evidence>
<keyword evidence="3" id="KW-1185">Reference proteome</keyword>
<dbReference type="GeneID" id="36546174"/>
<feature type="region of interest" description="Disordered" evidence="1">
    <location>
        <begin position="30"/>
        <end position="60"/>
    </location>
</feature>
<reference evidence="2" key="1">
    <citation type="submission" date="2016-12" db="EMBL/GenBank/DDBJ databases">
        <title>The genomes of Aspergillus section Nigri reveals drivers in fungal speciation.</title>
        <authorList>
            <consortium name="DOE Joint Genome Institute"/>
            <person name="Vesth T.C."/>
            <person name="Nybo J."/>
            <person name="Theobald S."/>
            <person name="Brandl J."/>
            <person name="Frisvad J.C."/>
            <person name="Nielsen K.F."/>
            <person name="Lyhne E.K."/>
            <person name="Kogle M.E."/>
            <person name="Kuo A."/>
            <person name="Riley R."/>
            <person name="Clum A."/>
            <person name="Nolan M."/>
            <person name="Lipzen A."/>
            <person name="Salamov A."/>
            <person name="Henrissat B."/>
            <person name="Wiebenga A."/>
            <person name="De vries R.P."/>
            <person name="Grigoriev I.V."/>
            <person name="Mortensen U.H."/>
            <person name="Andersen M.R."/>
            <person name="Baker S.E."/>
        </authorList>
    </citation>
    <scope>NUCLEOTIDE SEQUENCE</scope>
    <source>
        <strain evidence="2">IBT 28561</strain>
    </source>
</reference>
<protein>
    <submittedName>
        <fullName evidence="2">Uncharacterized protein</fullName>
    </submittedName>
</protein>
<gene>
    <name evidence="2" type="ORF">P168DRAFT_302357</name>
</gene>
<dbReference type="EMBL" id="MSFM01000002">
    <property type="protein sequence ID" value="PKY07427.1"/>
    <property type="molecule type" value="Genomic_DNA"/>
</dbReference>
<dbReference type="SUPFAM" id="SSF50494">
    <property type="entry name" value="Trypsin-like serine proteases"/>
    <property type="match status" value="1"/>
</dbReference>
<proteinExistence type="predicted"/>
<name>A0A2I1DC16_ASPC2</name>
<dbReference type="InterPro" id="IPR009003">
    <property type="entry name" value="Peptidase_S1_PA"/>
</dbReference>
<accession>A0A2I1DC16</accession>
<dbReference type="RefSeq" id="XP_024696021.1">
    <property type="nucleotide sequence ID" value="XM_024838650.1"/>
</dbReference>
<evidence type="ECO:0000313" key="3">
    <source>
        <dbReference type="Proteomes" id="UP000234254"/>
    </source>
</evidence>
<dbReference type="Proteomes" id="UP000234254">
    <property type="component" value="Unassembled WGS sequence"/>
</dbReference>